<proteinExistence type="predicted"/>
<organism evidence="1 2">
    <name type="scientific">Oscillatoria acuminata PCC 6304</name>
    <dbReference type="NCBI Taxonomy" id="56110"/>
    <lineage>
        <taxon>Bacteria</taxon>
        <taxon>Bacillati</taxon>
        <taxon>Cyanobacteriota</taxon>
        <taxon>Cyanophyceae</taxon>
        <taxon>Oscillatoriophycideae</taxon>
        <taxon>Oscillatoriales</taxon>
        <taxon>Oscillatoriaceae</taxon>
        <taxon>Oscillatoria</taxon>
    </lineage>
</organism>
<gene>
    <name evidence="1" type="ORF">Oscil6304_1410</name>
</gene>
<dbReference type="STRING" id="56110.Oscil6304_1410"/>
<protein>
    <submittedName>
        <fullName evidence="1">Uncharacterized protein</fullName>
    </submittedName>
</protein>
<keyword evidence="2" id="KW-1185">Reference proteome</keyword>
<sequence>MPYYDAVETIIEGVKDTAKTAISGIPLTQPKPSPLSPQLPPLHLARSPLLQGKHSYNPQQRVIFPQKNVAVPEFRTAAQAYSV</sequence>
<dbReference type="EMBL" id="CP003607">
    <property type="protein sequence ID" value="AFY81117.1"/>
    <property type="molecule type" value="Genomic_DNA"/>
</dbReference>
<accession>K9TE11</accession>
<dbReference type="KEGG" id="oac:Oscil6304_1410"/>
<dbReference type="Proteomes" id="UP000010367">
    <property type="component" value="Chromosome"/>
</dbReference>
<evidence type="ECO:0000313" key="2">
    <source>
        <dbReference type="Proteomes" id="UP000010367"/>
    </source>
</evidence>
<dbReference type="RefSeq" id="WP_015147764.1">
    <property type="nucleotide sequence ID" value="NC_019693.1"/>
</dbReference>
<dbReference type="AlphaFoldDB" id="K9TE11"/>
<dbReference type="InParanoid" id="K9TE11"/>
<reference evidence="1 2" key="1">
    <citation type="submission" date="2012-06" db="EMBL/GenBank/DDBJ databases">
        <title>Finished chromosome of genome of Oscillatoria acuminata PCC 6304.</title>
        <authorList>
            <consortium name="US DOE Joint Genome Institute"/>
            <person name="Gugger M."/>
            <person name="Coursin T."/>
            <person name="Rippka R."/>
            <person name="Tandeau De Marsac N."/>
            <person name="Huntemann M."/>
            <person name="Wei C.-L."/>
            <person name="Han J."/>
            <person name="Detter J.C."/>
            <person name="Han C."/>
            <person name="Tapia R."/>
            <person name="Davenport K."/>
            <person name="Daligault H."/>
            <person name="Erkkila T."/>
            <person name="Gu W."/>
            <person name="Munk A.C.C."/>
            <person name="Teshima H."/>
            <person name="Xu Y."/>
            <person name="Chain P."/>
            <person name="Chen A."/>
            <person name="Krypides N."/>
            <person name="Mavromatis K."/>
            <person name="Markowitz V."/>
            <person name="Szeto E."/>
            <person name="Ivanova N."/>
            <person name="Mikhailova N."/>
            <person name="Ovchinnikova G."/>
            <person name="Pagani I."/>
            <person name="Pati A."/>
            <person name="Goodwin L."/>
            <person name="Peters L."/>
            <person name="Pitluck S."/>
            <person name="Woyke T."/>
            <person name="Kerfeld C."/>
        </authorList>
    </citation>
    <scope>NUCLEOTIDE SEQUENCE [LARGE SCALE GENOMIC DNA]</scope>
    <source>
        <strain evidence="1 2">PCC 6304</strain>
    </source>
</reference>
<evidence type="ECO:0000313" key="1">
    <source>
        <dbReference type="EMBL" id="AFY81117.1"/>
    </source>
</evidence>
<name>K9TE11_9CYAN</name>
<dbReference type="HOGENOM" id="CLU_2539311_0_0_3"/>